<evidence type="ECO:0000313" key="1">
    <source>
        <dbReference type="EMBL" id="MDV3458643.1"/>
    </source>
</evidence>
<dbReference type="EMBL" id="JAWJEJ010000002">
    <property type="protein sequence ID" value="MDV3458643.1"/>
    <property type="molecule type" value="Genomic_DNA"/>
</dbReference>
<dbReference type="PANTHER" id="PTHR47473:SF1">
    <property type="entry name" value="METHYLTRANSFERASE DOMAIN-CONTAINING PROTEIN"/>
    <property type="match status" value="1"/>
</dbReference>
<protein>
    <submittedName>
        <fullName evidence="1">DUF3419 family protein</fullName>
    </submittedName>
</protein>
<reference evidence="1 2" key="1">
    <citation type="submission" date="2023-10" db="EMBL/GenBank/DDBJ databases">
        <title>Sphingomonas sp. HF-S4 16S ribosomal RNA gene Genome sequencing and assembly.</title>
        <authorList>
            <person name="Lee H."/>
        </authorList>
    </citation>
    <scope>NUCLEOTIDE SEQUENCE [LARGE SCALE GENOMIC DNA]</scope>
    <source>
        <strain evidence="1 2">HF-S4</strain>
    </source>
</reference>
<dbReference type="Pfam" id="PF11899">
    <property type="entry name" value="DUF3419"/>
    <property type="match status" value="1"/>
</dbReference>
<dbReference type="InterPro" id="IPR021829">
    <property type="entry name" value="DUF3419"/>
</dbReference>
<dbReference type="PANTHER" id="PTHR47473">
    <property type="entry name" value="BTA1P"/>
    <property type="match status" value="1"/>
</dbReference>
<evidence type="ECO:0000313" key="2">
    <source>
        <dbReference type="Proteomes" id="UP001273531"/>
    </source>
</evidence>
<proteinExistence type="predicted"/>
<accession>A0ABU3YB69</accession>
<organism evidence="1 2">
    <name type="scientific">Sphingomonas agrestis</name>
    <dbReference type="NCBI Taxonomy" id="3080540"/>
    <lineage>
        <taxon>Bacteria</taxon>
        <taxon>Pseudomonadati</taxon>
        <taxon>Pseudomonadota</taxon>
        <taxon>Alphaproteobacteria</taxon>
        <taxon>Sphingomonadales</taxon>
        <taxon>Sphingomonadaceae</taxon>
        <taxon>Sphingomonas</taxon>
    </lineage>
</organism>
<comment type="caution">
    <text evidence="1">The sequence shown here is derived from an EMBL/GenBank/DDBJ whole genome shotgun (WGS) entry which is preliminary data.</text>
</comment>
<dbReference type="Proteomes" id="UP001273531">
    <property type="component" value="Unassembled WGS sequence"/>
</dbReference>
<name>A0ABU3YB69_9SPHN</name>
<dbReference type="SUPFAM" id="SSF53335">
    <property type="entry name" value="S-adenosyl-L-methionine-dependent methyltransferases"/>
    <property type="match status" value="1"/>
</dbReference>
<dbReference type="InterPro" id="IPR029063">
    <property type="entry name" value="SAM-dependent_MTases_sf"/>
</dbReference>
<dbReference type="RefSeq" id="WP_317227822.1">
    <property type="nucleotide sequence ID" value="NZ_JAWJEJ010000002.1"/>
</dbReference>
<gene>
    <name evidence="1" type="ORF">RZN05_16715</name>
</gene>
<sequence>MGTLAKAPKNGAVRGAVHRHDHLSKEGLLERAFTFAFRGLVYPQIWEDPVVDMEALEITPDSHVVTIASGGCNAFSYLTANPRAITAVDLNPAHIALNKLKQAAALHLPDHASFRGFFGDADRPENVALYERHLCPHLDSATRGYWEGRAYNGRRRISGFATGFYRQGLLGRLIGFVHFLGRFYRIDPREILAAQSIEEQRAIYEARLAPFFEKKFLRWLVDQPAALFGFGIPPAQYDLLKVDDTRGITGALESRLRKLACDFDIKDNFYAWQAFGRGYGKHDDAPLPPYLQASNYAEIRDRADRVEIRHTNYADYLEGMPAQSLDRYILLDAQDWMTDAQLTRIWSEITRTARPGARVLYRTAAAPDVVQGHVPAAILGQWDYASQEQRDDWTRRDRSSVYGATHLWTLKPHA</sequence>
<keyword evidence="2" id="KW-1185">Reference proteome</keyword>